<organism evidence="4 5">
    <name type="scientific">Synergistes jonesii</name>
    <dbReference type="NCBI Taxonomy" id="2754"/>
    <lineage>
        <taxon>Bacteria</taxon>
        <taxon>Thermotogati</taxon>
        <taxon>Synergistota</taxon>
        <taxon>Synergistia</taxon>
        <taxon>Synergistales</taxon>
        <taxon>Synergistaceae</taxon>
        <taxon>Synergistes</taxon>
    </lineage>
</organism>
<dbReference type="Pfam" id="PF02021">
    <property type="entry name" value="UPF0102"/>
    <property type="match status" value="1"/>
</dbReference>
<dbReference type="eggNOG" id="COG0792">
    <property type="taxonomic scope" value="Bacteria"/>
</dbReference>
<feature type="region of interest" description="Disordered" evidence="3">
    <location>
        <begin position="1"/>
        <end position="29"/>
    </location>
</feature>
<proteinExistence type="inferred from homology"/>
<dbReference type="InterPro" id="IPR003509">
    <property type="entry name" value="UPF0102_YraN-like"/>
</dbReference>
<dbReference type="AlphaFoldDB" id="A0A073ISR0"/>
<dbReference type="SUPFAM" id="SSF52980">
    <property type="entry name" value="Restriction endonuclease-like"/>
    <property type="match status" value="1"/>
</dbReference>
<dbReference type="Gene3D" id="3.40.1350.10">
    <property type="match status" value="1"/>
</dbReference>
<keyword evidence="5" id="KW-1185">Reference proteome</keyword>
<dbReference type="InterPro" id="IPR011856">
    <property type="entry name" value="tRNA_endonuc-like_dom_sf"/>
</dbReference>
<dbReference type="CDD" id="cd20736">
    <property type="entry name" value="PoNe_Nuclease"/>
    <property type="match status" value="1"/>
</dbReference>
<accession>A0A073ISR0</accession>
<dbReference type="GeneID" id="90983440"/>
<evidence type="ECO:0000256" key="3">
    <source>
        <dbReference type="SAM" id="MobiDB-lite"/>
    </source>
</evidence>
<dbReference type="GO" id="GO:0003676">
    <property type="term" value="F:nucleic acid binding"/>
    <property type="evidence" value="ECO:0007669"/>
    <property type="project" value="InterPro"/>
</dbReference>
<dbReference type="HAMAP" id="MF_00048">
    <property type="entry name" value="UPF0102"/>
    <property type="match status" value="1"/>
</dbReference>
<reference evidence="4 5" key="1">
    <citation type="submission" date="2014-04" db="EMBL/GenBank/DDBJ databases">
        <title>Draft Genome Sequence of Synergistes jonesii.</title>
        <authorList>
            <person name="Coil D.A."/>
            <person name="Eisen J.A."/>
            <person name="Holland-Moritz H.E."/>
        </authorList>
    </citation>
    <scope>NUCLEOTIDE SEQUENCE [LARGE SCALE GENOMIC DNA]</scope>
    <source>
        <strain evidence="4 5">78-1</strain>
    </source>
</reference>
<name>A0A073ISR0_9BACT</name>
<dbReference type="EMBL" id="JMKI01000026">
    <property type="protein sequence ID" value="KEJ92565.1"/>
    <property type="molecule type" value="Genomic_DNA"/>
</dbReference>
<dbReference type="PANTHER" id="PTHR34039:SF1">
    <property type="entry name" value="UPF0102 PROTEIN YRAN"/>
    <property type="match status" value="1"/>
</dbReference>
<feature type="compositionally biased region" description="Basic and acidic residues" evidence="3">
    <location>
        <begin position="10"/>
        <end position="22"/>
    </location>
</feature>
<dbReference type="STRING" id="2754.EH55_03655"/>
<evidence type="ECO:0000313" key="5">
    <source>
        <dbReference type="Proteomes" id="UP000027665"/>
    </source>
</evidence>
<dbReference type="InterPro" id="IPR011335">
    <property type="entry name" value="Restrct_endonuc-II-like"/>
</dbReference>
<protein>
    <recommendedName>
        <fullName evidence="2">UPF0102 protein EH55_03655</fullName>
    </recommendedName>
</protein>
<dbReference type="Proteomes" id="UP000027665">
    <property type="component" value="Unassembled WGS sequence"/>
</dbReference>
<sequence length="153" mass="16988">MLKRSFKNAVRLDEKHAAERRAKNLSGRPAPKAEHLAMGACGEDIAADYLSKSGFEILGRNVRVGHYEIDIVAKEKSEIVFAEVRTRGEGWMMSAEESVGPKKIANLISAGRIWTQERGYGGFWRIDLLAITLSADGGEPLIEHLRDITEPIK</sequence>
<gene>
    <name evidence="4" type="ORF">EH55_03655</name>
</gene>
<evidence type="ECO:0000313" key="4">
    <source>
        <dbReference type="EMBL" id="KEJ92565.1"/>
    </source>
</evidence>
<evidence type="ECO:0000256" key="1">
    <source>
        <dbReference type="ARBA" id="ARBA00006738"/>
    </source>
</evidence>
<comment type="caution">
    <text evidence="4">The sequence shown here is derived from an EMBL/GenBank/DDBJ whole genome shotgun (WGS) entry which is preliminary data.</text>
</comment>
<dbReference type="OrthoDB" id="9802516at2"/>
<comment type="similarity">
    <text evidence="1 2">Belongs to the UPF0102 family.</text>
</comment>
<dbReference type="PANTHER" id="PTHR34039">
    <property type="entry name" value="UPF0102 PROTEIN YRAN"/>
    <property type="match status" value="1"/>
</dbReference>
<evidence type="ECO:0000256" key="2">
    <source>
        <dbReference type="HAMAP-Rule" id="MF_00048"/>
    </source>
</evidence>
<dbReference type="RefSeq" id="WP_051682692.1">
    <property type="nucleotide sequence ID" value="NZ_JAWRIX010000006.1"/>
</dbReference>